<feature type="transmembrane region" description="Helical" evidence="2">
    <location>
        <begin position="1298"/>
        <end position="1320"/>
    </location>
</feature>
<evidence type="ECO:0000256" key="2">
    <source>
        <dbReference type="SAM" id="Phobius"/>
    </source>
</evidence>
<organism evidence="4 5">
    <name type="scientific">Acorus gramineus</name>
    <name type="common">Dwarf sweet flag</name>
    <dbReference type="NCBI Taxonomy" id="55184"/>
    <lineage>
        <taxon>Eukaryota</taxon>
        <taxon>Viridiplantae</taxon>
        <taxon>Streptophyta</taxon>
        <taxon>Embryophyta</taxon>
        <taxon>Tracheophyta</taxon>
        <taxon>Spermatophyta</taxon>
        <taxon>Magnoliopsida</taxon>
        <taxon>Liliopsida</taxon>
        <taxon>Acoraceae</taxon>
        <taxon>Acorus</taxon>
    </lineage>
</organism>
<reference evidence="4" key="1">
    <citation type="journal article" date="2023" name="Nat. Commun.">
        <title>Diploid and tetraploid genomes of Acorus and the evolution of monocots.</title>
        <authorList>
            <person name="Ma L."/>
            <person name="Liu K.W."/>
            <person name="Li Z."/>
            <person name="Hsiao Y.Y."/>
            <person name="Qi Y."/>
            <person name="Fu T."/>
            <person name="Tang G.D."/>
            <person name="Zhang D."/>
            <person name="Sun W.H."/>
            <person name="Liu D.K."/>
            <person name="Li Y."/>
            <person name="Chen G.Z."/>
            <person name="Liu X.D."/>
            <person name="Liao X.Y."/>
            <person name="Jiang Y.T."/>
            <person name="Yu X."/>
            <person name="Hao Y."/>
            <person name="Huang J."/>
            <person name="Zhao X.W."/>
            <person name="Ke S."/>
            <person name="Chen Y.Y."/>
            <person name="Wu W.L."/>
            <person name="Hsu J.L."/>
            <person name="Lin Y.F."/>
            <person name="Huang M.D."/>
            <person name="Li C.Y."/>
            <person name="Huang L."/>
            <person name="Wang Z.W."/>
            <person name="Zhao X."/>
            <person name="Zhong W.Y."/>
            <person name="Peng D.H."/>
            <person name="Ahmad S."/>
            <person name="Lan S."/>
            <person name="Zhang J.S."/>
            <person name="Tsai W.C."/>
            <person name="Van de Peer Y."/>
            <person name="Liu Z.J."/>
        </authorList>
    </citation>
    <scope>NUCLEOTIDE SEQUENCE</scope>
    <source>
        <strain evidence="4">SCP</strain>
    </source>
</reference>
<evidence type="ECO:0000313" key="5">
    <source>
        <dbReference type="Proteomes" id="UP001179952"/>
    </source>
</evidence>
<keyword evidence="2" id="KW-0812">Transmembrane</keyword>
<dbReference type="EMBL" id="JAUJYN010000004">
    <property type="protein sequence ID" value="KAK1274512.1"/>
    <property type="molecule type" value="Genomic_DNA"/>
</dbReference>
<evidence type="ECO:0000313" key="4">
    <source>
        <dbReference type="EMBL" id="KAK1274512.1"/>
    </source>
</evidence>
<comment type="caution">
    <text evidence="4">The sequence shown here is derived from an EMBL/GenBank/DDBJ whole genome shotgun (WGS) entry which is preliminary data.</text>
</comment>
<keyword evidence="2" id="KW-1133">Transmembrane helix</keyword>
<keyword evidence="2" id="KW-0472">Membrane</keyword>
<protein>
    <recommendedName>
        <fullName evidence="3">DUF8003 domain-containing protein</fullName>
    </recommendedName>
</protein>
<feature type="compositionally biased region" description="Gly residues" evidence="1">
    <location>
        <begin position="185"/>
        <end position="195"/>
    </location>
</feature>
<evidence type="ECO:0000259" key="3">
    <source>
        <dbReference type="Pfam" id="PF26010"/>
    </source>
</evidence>
<name>A0AAV9BDT9_ACOGR</name>
<feature type="region of interest" description="Disordered" evidence="1">
    <location>
        <begin position="167"/>
        <end position="195"/>
    </location>
</feature>
<accession>A0AAV9BDT9</accession>
<proteinExistence type="predicted"/>
<dbReference type="Pfam" id="PF26010">
    <property type="entry name" value="DUF8003"/>
    <property type="match status" value="1"/>
</dbReference>
<reference evidence="4" key="2">
    <citation type="submission" date="2023-06" db="EMBL/GenBank/DDBJ databases">
        <authorList>
            <person name="Ma L."/>
            <person name="Liu K.-W."/>
            <person name="Li Z."/>
            <person name="Hsiao Y.-Y."/>
            <person name="Qi Y."/>
            <person name="Fu T."/>
            <person name="Tang G."/>
            <person name="Zhang D."/>
            <person name="Sun W.-H."/>
            <person name="Liu D.-K."/>
            <person name="Li Y."/>
            <person name="Chen G.-Z."/>
            <person name="Liu X.-D."/>
            <person name="Liao X.-Y."/>
            <person name="Jiang Y.-T."/>
            <person name="Yu X."/>
            <person name="Hao Y."/>
            <person name="Huang J."/>
            <person name="Zhao X.-W."/>
            <person name="Ke S."/>
            <person name="Chen Y.-Y."/>
            <person name="Wu W.-L."/>
            <person name="Hsu J.-L."/>
            <person name="Lin Y.-F."/>
            <person name="Huang M.-D."/>
            <person name="Li C.-Y."/>
            <person name="Huang L."/>
            <person name="Wang Z.-W."/>
            <person name="Zhao X."/>
            <person name="Zhong W.-Y."/>
            <person name="Peng D.-H."/>
            <person name="Ahmad S."/>
            <person name="Lan S."/>
            <person name="Zhang J.-S."/>
            <person name="Tsai W.-C."/>
            <person name="Van De Peer Y."/>
            <person name="Liu Z.-J."/>
        </authorList>
    </citation>
    <scope>NUCLEOTIDE SEQUENCE</scope>
    <source>
        <strain evidence="4">SCP</strain>
        <tissue evidence="4">Leaves</tissue>
    </source>
</reference>
<feature type="transmembrane region" description="Helical" evidence="2">
    <location>
        <begin position="1326"/>
        <end position="1349"/>
    </location>
</feature>
<feature type="transmembrane region" description="Helical" evidence="2">
    <location>
        <begin position="12"/>
        <end position="32"/>
    </location>
</feature>
<evidence type="ECO:0000256" key="1">
    <source>
        <dbReference type="SAM" id="MobiDB-lite"/>
    </source>
</evidence>
<feature type="domain" description="DUF8003" evidence="3">
    <location>
        <begin position="803"/>
        <end position="877"/>
    </location>
</feature>
<dbReference type="PANTHER" id="PTHR31513">
    <property type="entry name" value="EPHRIN TYPE-B RECEPTOR"/>
    <property type="match status" value="1"/>
</dbReference>
<feature type="transmembrane region" description="Helical" evidence="2">
    <location>
        <begin position="1361"/>
        <end position="1387"/>
    </location>
</feature>
<dbReference type="PANTHER" id="PTHR31513:SF2">
    <property type="entry name" value="MRAZ"/>
    <property type="match status" value="1"/>
</dbReference>
<dbReference type="InterPro" id="IPR058316">
    <property type="entry name" value="DUF8003"/>
</dbReference>
<feature type="transmembrane region" description="Helical" evidence="2">
    <location>
        <begin position="891"/>
        <end position="911"/>
    </location>
</feature>
<keyword evidence="5" id="KW-1185">Reference proteome</keyword>
<sequence>MVMCPLLNKGYFLWPIITLLLFTSTSFFNWGYACKDLETDTQLQNHSRPLVGLNRERGAPYCIQKSSTPSSIKNPISCEDLKGVGSLNTTCLLNSSLYFAEDQNIYGTGNLLISDHVTIECPVKGCTLTFKVTGNITVCQHAKISAGSIVVNATDLTLEKYSSISTTALGGPPPAQTSGTPIGQDGAGGGHGGRGASCLRSNQTNIWGGDVYAWSNLSEPWSYGSKGGTTSEEEPYGGDGGGRIMLKLTDLIHVDGSITAEGGEGGLKGGGGSGGSIIIAAIRLRGNGIISAAGGRGWGGGGGGRISLDCYSKQDVKIIVHGGESIGCPGNSGAAGTAYDKALLSLRVSNGNITTLTETPLLDFPTRPLWSNVYVENNAKALVPLLWTRVQVRGQISVLDGGSITFGLSDYPVSEFELVAEELLMRDSMLKVYGALRMYVKMLLMWNAKILINGGDHDEVNTSLLEARNLVVLRQNSIISSNANLGVSGQGLLKLSGHGDAIKGQRLFLSLFYNITVGPGSVLQAPLDNKLDSSLATSSCCGSQKCPEELIMPPEDCHFNNSLSFTLQICRVEDLTVNGLIKGSIIHIHRSRTVIIDADGMISASELGCRDGVGKGNFSKHGAGGGAGHGGKGGTGIYNGLVSQGGLQYGDANLPCELGSGNGGSNEFSDNIAGGGMIVMGSLKWPLSRLEIYGSLKADGQSYREAKINSNGTLVGGLGGGSGGTILLFLQVLVLGDNSSLTITGGSGGPVGGGGGGGGRVHLHWSNIATGDEYVQIATINGSINTSGGLGSNGGQHGGEGTITGKKCPKGLYGTFCSECPVGTYKDVDGSDPSLCTPCSFEKLPHRASFVYVRGGVNQSSCPYRCLSDKYKMPNCYTPLEELIYTFGGPWPFALLLLITLVVLSLLLSALRIKFVESDFGYHAANPIGHPHHHSFPSLLSLAEVPGTSRAEETQSHVHRMYFMGPNTFREPWHLPYSPPDAIIAIVYEDAFNRFIDEINSVSAYEWWEGSVHSILSVLACPCAWSWKQWCRRKKIHRLQEYVKSEYDHACLRSCRSRALYKGMKVGSTPDLVVAYIDFFLGGDEKRLDVASGTLQRFPMCVIIGGDGSYMSPYNLHSDVLLTNLLGQYVPTTKWSRFVAGLNAQLRTVRQGNIRSALLPVTSWISTHGNPQFEIHGIRIELGWFQVTASGYYQLGILIAANDNVHRSTDQTDMAESSYSDLPRKNFAVARKSIKRLQQTQLYSSHSVSRKRITGGVNGGIINDATLKSLDYRKDFLYPLSLFLHNTRPIGFQDTVQLFICIMLLSDFAVTFLTFLQFYWISVGDFLAILFILPLSSLCPFPAGLNALFSREPRRSSLARIYALWNATSISNIVVAFACGVLHYGLLSSKISARDNLQNLRREDGEWWVLPTILAIIKTLQARLVDWHIANLEVQDPNVYSEDPAKFWEQ</sequence>
<gene>
    <name evidence="4" type="ORF">QJS04_geneDACA012062</name>
</gene>
<dbReference type="Proteomes" id="UP001179952">
    <property type="component" value="Unassembled WGS sequence"/>
</dbReference>